<dbReference type="AlphaFoldDB" id="A0A494W059"/>
<keyword evidence="2" id="KW-1185">Reference proteome</keyword>
<evidence type="ECO:0000313" key="1">
    <source>
        <dbReference type="EMBL" id="AYL96835.1"/>
    </source>
</evidence>
<sequence length="67" mass="7211">MTLIFSNGNELHEFSLVWDSAWAALGIAAENPQPVVAIARRPGEDLQRKARAAGNAPITIVAENIID</sequence>
<name>A0A494W059_9SPHI</name>
<reference evidence="1 2" key="1">
    <citation type="submission" date="2018-10" db="EMBL/GenBank/DDBJ databases">
        <title>Genome sequencing of Mucilaginibacter sp. HYN0043.</title>
        <authorList>
            <person name="Kim M."/>
            <person name="Yi H."/>
        </authorList>
    </citation>
    <scope>NUCLEOTIDE SEQUENCE [LARGE SCALE GENOMIC DNA]</scope>
    <source>
        <strain evidence="1 2">HYN0043</strain>
    </source>
</reference>
<proteinExistence type="predicted"/>
<dbReference type="EMBL" id="CP032869">
    <property type="protein sequence ID" value="AYL96835.1"/>
    <property type="molecule type" value="Genomic_DNA"/>
</dbReference>
<evidence type="ECO:0000313" key="2">
    <source>
        <dbReference type="Proteomes" id="UP000270046"/>
    </source>
</evidence>
<accession>A0A494W059</accession>
<protein>
    <submittedName>
        <fullName evidence="1">Uncharacterized protein</fullName>
    </submittedName>
</protein>
<dbReference type="Proteomes" id="UP000270046">
    <property type="component" value="Chromosome"/>
</dbReference>
<gene>
    <name evidence="1" type="ORF">HYN43_016675</name>
</gene>
<dbReference type="KEGG" id="muh:HYN43_016675"/>
<organism evidence="1 2">
    <name type="scientific">Mucilaginibacter celer</name>
    <dbReference type="NCBI Taxonomy" id="2305508"/>
    <lineage>
        <taxon>Bacteria</taxon>
        <taxon>Pseudomonadati</taxon>
        <taxon>Bacteroidota</taxon>
        <taxon>Sphingobacteriia</taxon>
        <taxon>Sphingobacteriales</taxon>
        <taxon>Sphingobacteriaceae</taxon>
        <taxon>Mucilaginibacter</taxon>
    </lineage>
</organism>